<proteinExistence type="predicted"/>
<evidence type="ECO:0000256" key="5">
    <source>
        <dbReference type="PROSITE-ProRule" id="PRU00723"/>
    </source>
</evidence>
<dbReference type="SUPFAM" id="SSF90229">
    <property type="entry name" value="CCCH zinc finger"/>
    <property type="match status" value="2"/>
</dbReference>
<protein>
    <recommendedName>
        <fullName evidence="6">C3H1-type domain-containing protein</fullName>
    </recommendedName>
</protein>
<evidence type="ECO:0000313" key="7">
    <source>
        <dbReference type="EMBL" id="CAG9328884.1"/>
    </source>
</evidence>
<evidence type="ECO:0000313" key="8">
    <source>
        <dbReference type="Proteomes" id="UP001162131"/>
    </source>
</evidence>
<evidence type="ECO:0000256" key="1">
    <source>
        <dbReference type="ARBA" id="ARBA00022723"/>
    </source>
</evidence>
<dbReference type="FunFam" id="4.10.1000.10:FF:000003">
    <property type="entry name" value="Zinc finger CCCH domain-containing protein"/>
    <property type="match status" value="1"/>
</dbReference>
<keyword evidence="3 5" id="KW-0863">Zinc-finger</keyword>
<feature type="domain" description="C3H1-type" evidence="6">
    <location>
        <begin position="60"/>
        <end position="88"/>
    </location>
</feature>
<feature type="zinc finger region" description="C3H1-type" evidence="5">
    <location>
        <begin position="21"/>
        <end position="49"/>
    </location>
</feature>
<dbReference type="InterPro" id="IPR036855">
    <property type="entry name" value="Znf_CCCH_sf"/>
</dbReference>
<dbReference type="PROSITE" id="PS50103">
    <property type="entry name" value="ZF_C3H1"/>
    <property type="match status" value="2"/>
</dbReference>
<reference evidence="7" key="1">
    <citation type="submission" date="2021-09" db="EMBL/GenBank/DDBJ databases">
        <authorList>
            <consortium name="AG Swart"/>
            <person name="Singh M."/>
            <person name="Singh A."/>
            <person name="Seah K."/>
            <person name="Emmerich C."/>
        </authorList>
    </citation>
    <scope>NUCLEOTIDE SEQUENCE</scope>
    <source>
        <strain evidence="7">ATCC30299</strain>
    </source>
</reference>
<dbReference type="Pfam" id="PF00642">
    <property type="entry name" value="zf-CCCH"/>
    <property type="match status" value="1"/>
</dbReference>
<sequence length="167" mass="19972">MLKDITNLLKPRVKKPIDGTKYKTESCRNWVELGFCHYGDRCNFAHGKRELMDKVPANDKYKSKKCNPFHTKGFCTYGHRCLFLHEIRTLEELPRCYSRFIMLQMSQDQNSKRLPVFKRFVEDEEEMAERIAKDTERYLERIVAGELEIQWNPESNCENDKITKFCY</sequence>
<keyword evidence="2" id="KW-0677">Repeat</keyword>
<keyword evidence="4 5" id="KW-0862">Zinc</keyword>
<organism evidence="7 8">
    <name type="scientific">Blepharisma stoltei</name>
    <dbReference type="NCBI Taxonomy" id="1481888"/>
    <lineage>
        <taxon>Eukaryota</taxon>
        <taxon>Sar</taxon>
        <taxon>Alveolata</taxon>
        <taxon>Ciliophora</taxon>
        <taxon>Postciliodesmatophora</taxon>
        <taxon>Heterotrichea</taxon>
        <taxon>Heterotrichida</taxon>
        <taxon>Blepharismidae</taxon>
        <taxon>Blepharisma</taxon>
    </lineage>
</organism>
<dbReference type="GO" id="GO:0008270">
    <property type="term" value="F:zinc ion binding"/>
    <property type="evidence" value="ECO:0007669"/>
    <property type="project" value="UniProtKB-KW"/>
</dbReference>
<gene>
    <name evidence="7" type="ORF">BSTOLATCC_MIC46866</name>
</gene>
<feature type="zinc finger region" description="C3H1-type" evidence="5">
    <location>
        <begin position="60"/>
        <end position="88"/>
    </location>
</feature>
<dbReference type="InterPro" id="IPR045877">
    <property type="entry name" value="ZFP36-like"/>
</dbReference>
<keyword evidence="1 5" id="KW-0479">Metal-binding</keyword>
<evidence type="ECO:0000256" key="2">
    <source>
        <dbReference type="ARBA" id="ARBA00022737"/>
    </source>
</evidence>
<dbReference type="PANTHER" id="PTHR12547">
    <property type="entry name" value="CCCH ZINC FINGER/TIS11-RELATED"/>
    <property type="match status" value="1"/>
</dbReference>
<dbReference type="PANTHER" id="PTHR12547:SF18">
    <property type="entry name" value="PROTEIN TIS11"/>
    <property type="match status" value="1"/>
</dbReference>
<keyword evidence="8" id="KW-1185">Reference proteome</keyword>
<dbReference type="GO" id="GO:0010468">
    <property type="term" value="P:regulation of gene expression"/>
    <property type="evidence" value="ECO:0007669"/>
    <property type="project" value="UniProtKB-ARBA"/>
</dbReference>
<evidence type="ECO:0000256" key="4">
    <source>
        <dbReference type="ARBA" id="ARBA00022833"/>
    </source>
</evidence>
<comment type="caution">
    <text evidence="7">The sequence shown here is derived from an EMBL/GenBank/DDBJ whole genome shotgun (WGS) entry which is preliminary data.</text>
</comment>
<accession>A0AAU9JUT9</accession>
<feature type="domain" description="C3H1-type" evidence="6">
    <location>
        <begin position="21"/>
        <end position="49"/>
    </location>
</feature>
<dbReference type="AlphaFoldDB" id="A0AAU9JUT9"/>
<name>A0AAU9JUT9_9CILI</name>
<dbReference type="GO" id="GO:0051252">
    <property type="term" value="P:regulation of RNA metabolic process"/>
    <property type="evidence" value="ECO:0007669"/>
    <property type="project" value="UniProtKB-ARBA"/>
</dbReference>
<evidence type="ECO:0000259" key="6">
    <source>
        <dbReference type="PROSITE" id="PS50103"/>
    </source>
</evidence>
<dbReference type="Proteomes" id="UP001162131">
    <property type="component" value="Unassembled WGS sequence"/>
</dbReference>
<dbReference type="SMART" id="SM00356">
    <property type="entry name" value="ZnF_C3H1"/>
    <property type="match status" value="2"/>
</dbReference>
<evidence type="ECO:0000256" key="3">
    <source>
        <dbReference type="ARBA" id="ARBA00022771"/>
    </source>
</evidence>
<dbReference type="EMBL" id="CAJZBQ010000046">
    <property type="protein sequence ID" value="CAG9328884.1"/>
    <property type="molecule type" value="Genomic_DNA"/>
</dbReference>
<dbReference type="GO" id="GO:0003729">
    <property type="term" value="F:mRNA binding"/>
    <property type="evidence" value="ECO:0007669"/>
    <property type="project" value="InterPro"/>
</dbReference>
<dbReference type="Gene3D" id="4.10.1000.10">
    <property type="entry name" value="Zinc finger, CCCH-type"/>
    <property type="match status" value="2"/>
</dbReference>
<dbReference type="InterPro" id="IPR000571">
    <property type="entry name" value="Znf_CCCH"/>
</dbReference>